<organism evidence="1 2">
    <name type="scientific">Hymenobacter bucti</name>
    <dbReference type="NCBI Taxonomy" id="1844114"/>
    <lineage>
        <taxon>Bacteria</taxon>
        <taxon>Pseudomonadati</taxon>
        <taxon>Bacteroidota</taxon>
        <taxon>Cytophagia</taxon>
        <taxon>Cytophagales</taxon>
        <taxon>Hymenobacteraceae</taxon>
        <taxon>Hymenobacter</taxon>
    </lineage>
</organism>
<evidence type="ECO:0000313" key="2">
    <source>
        <dbReference type="Proteomes" id="UP001597197"/>
    </source>
</evidence>
<dbReference type="EMBL" id="JBHUFD010000006">
    <property type="protein sequence ID" value="MFD1874309.1"/>
    <property type="molecule type" value="Genomic_DNA"/>
</dbReference>
<reference evidence="2" key="1">
    <citation type="journal article" date="2019" name="Int. J. Syst. Evol. Microbiol.">
        <title>The Global Catalogue of Microorganisms (GCM) 10K type strain sequencing project: providing services to taxonomists for standard genome sequencing and annotation.</title>
        <authorList>
            <consortium name="The Broad Institute Genomics Platform"/>
            <consortium name="The Broad Institute Genome Sequencing Center for Infectious Disease"/>
            <person name="Wu L."/>
            <person name="Ma J."/>
        </authorList>
    </citation>
    <scope>NUCLEOTIDE SEQUENCE [LARGE SCALE GENOMIC DNA]</scope>
    <source>
        <strain evidence="2">CGMCC 1.15795</strain>
    </source>
</reference>
<protein>
    <recommendedName>
        <fullName evidence="3">SH3 domain-containing protein</fullName>
    </recommendedName>
</protein>
<comment type="caution">
    <text evidence="1">The sequence shown here is derived from an EMBL/GenBank/DDBJ whole genome shotgun (WGS) entry which is preliminary data.</text>
</comment>
<proteinExistence type="predicted"/>
<dbReference type="RefSeq" id="WP_382315992.1">
    <property type="nucleotide sequence ID" value="NZ_JBHUFD010000006.1"/>
</dbReference>
<keyword evidence="2" id="KW-1185">Reference proteome</keyword>
<dbReference type="Proteomes" id="UP001597197">
    <property type="component" value="Unassembled WGS sequence"/>
</dbReference>
<name>A0ABW4QXQ1_9BACT</name>
<accession>A0ABW4QXQ1</accession>
<evidence type="ECO:0000313" key="1">
    <source>
        <dbReference type="EMBL" id="MFD1874309.1"/>
    </source>
</evidence>
<gene>
    <name evidence="1" type="ORF">ACFSDX_17825</name>
</gene>
<evidence type="ECO:0008006" key="3">
    <source>
        <dbReference type="Google" id="ProtNLM"/>
    </source>
</evidence>
<sequence length="105" mass="11877">MRYFLFTAILHAPVVALAQQPLLNMHGFILAHRAALYRHPADTLALPGHRTLSLKPGDDVVVLQEQLHWLTVRRGNRRGTGFSTDTTTYYLPVEALTDAKRFILI</sequence>